<evidence type="ECO:0000313" key="1">
    <source>
        <dbReference type="EMBL" id="TBU63413.1"/>
    </source>
</evidence>
<gene>
    <name evidence="1" type="ORF">BD310DRAFT_964756</name>
</gene>
<sequence length="271" mass="29636">MVGTVKQKLYIRSVPPGMTLTITELNTLHPTPPEEWKAALYVNDTQVKAPIVVDPSKNSGYIGEVKMYGTHPFPVNSPGARLEIIFKLTGTPTRALDEAAAEKFIADGRAENHLLEETVTDETVAEIGPIPADLPAATRIVEDWPAPSEAFDIKADEEGTTRAVSSQDQFGRIIVGTTKWGWVQRPDYAVTYYQWSDTTPISLSSAIPATIIGMPDPAHVVVGFDADKREIGINATTSTDVANTMASYAMRGILWANEKAAGWVLKFFWPF</sequence>
<keyword evidence="2" id="KW-1185">Reference proteome</keyword>
<dbReference type="Proteomes" id="UP000292082">
    <property type="component" value="Unassembled WGS sequence"/>
</dbReference>
<name>A0A4Q9Q7A9_9APHY</name>
<dbReference type="AlphaFoldDB" id="A0A4Q9Q7A9"/>
<dbReference type="EMBL" id="ML145089">
    <property type="protein sequence ID" value="TBU63413.1"/>
    <property type="molecule type" value="Genomic_DNA"/>
</dbReference>
<protein>
    <submittedName>
        <fullName evidence="1">Uncharacterized protein</fullName>
    </submittedName>
</protein>
<organism evidence="1 2">
    <name type="scientific">Dichomitus squalens</name>
    <dbReference type="NCBI Taxonomy" id="114155"/>
    <lineage>
        <taxon>Eukaryota</taxon>
        <taxon>Fungi</taxon>
        <taxon>Dikarya</taxon>
        <taxon>Basidiomycota</taxon>
        <taxon>Agaricomycotina</taxon>
        <taxon>Agaricomycetes</taxon>
        <taxon>Polyporales</taxon>
        <taxon>Polyporaceae</taxon>
        <taxon>Dichomitus</taxon>
    </lineage>
</organism>
<proteinExistence type="predicted"/>
<accession>A0A4Q9Q7A9</accession>
<reference evidence="1 2" key="1">
    <citation type="submission" date="2019-01" db="EMBL/GenBank/DDBJ databases">
        <title>Draft genome sequences of three monokaryotic isolates of the white-rot basidiomycete fungus Dichomitus squalens.</title>
        <authorList>
            <consortium name="DOE Joint Genome Institute"/>
            <person name="Lopez S.C."/>
            <person name="Andreopoulos B."/>
            <person name="Pangilinan J."/>
            <person name="Lipzen A."/>
            <person name="Riley R."/>
            <person name="Ahrendt S."/>
            <person name="Ng V."/>
            <person name="Barry K."/>
            <person name="Daum C."/>
            <person name="Grigoriev I.V."/>
            <person name="Hilden K.S."/>
            <person name="Makela M.R."/>
            <person name="de Vries R.P."/>
        </authorList>
    </citation>
    <scope>NUCLEOTIDE SEQUENCE [LARGE SCALE GENOMIC DNA]</scope>
    <source>
        <strain evidence="1 2">CBS 464.89</strain>
    </source>
</reference>
<evidence type="ECO:0000313" key="2">
    <source>
        <dbReference type="Proteomes" id="UP000292082"/>
    </source>
</evidence>